<dbReference type="InterPro" id="IPR050153">
    <property type="entry name" value="Metal_Ion_Import_ABC"/>
</dbReference>
<feature type="region of interest" description="Disordered" evidence="5">
    <location>
        <begin position="1"/>
        <end position="40"/>
    </location>
</feature>
<dbReference type="PANTHER" id="PTHR42734">
    <property type="entry name" value="METAL TRANSPORT SYSTEM ATP-BINDING PROTEIN TM_0124-RELATED"/>
    <property type="match status" value="1"/>
</dbReference>
<dbReference type="GO" id="GO:0016887">
    <property type="term" value="F:ATP hydrolysis activity"/>
    <property type="evidence" value="ECO:0007669"/>
    <property type="project" value="InterPro"/>
</dbReference>
<evidence type="ECO:0000256" key="1">
    <source>
        <dbReference type="ARBA" id="ARBA00005417"/>
    </source>
</evidence>
<dbReference type="GO" id="GO:0005524">
    <property type="term" value="F:ATP binding"/>
    <property type="evidence" value="ECO:0007669"/>
    <property type="project" value="UniProtKB-KW"/>
</dbReference>
<dbReference type="SMART" id="SM00382">
    <property type="entry name" value="AAA"/>
    <property type="match status" value="1"/>
</dbReference>
<dbReference type="EMBL" id="LR134363">
    <property type="protein sequence ID" value="VEG75019.1"/>
    <property type="molecule type" value="Genomic_DNA"/>
</dbReference>
<dbReference type="PANTHER" id="PTHR42734:SF5">
    <property type="entry name" value="IRON TRANSPORT SYSTEM ATP-BINDING PROTEIN HI_0361-RELATED"/>
    <property type="match status" value="1"/>
</dbReference>
<feature type="compositionally biased region" description="Low complexity" evidence="5">
    <location>
        <begin position="31"/>
        <end position="40"/>
    </location>
</feature>
<sequence>MSPSPRDATPPDHPRAASPRCAESPDRARSAADATDATGAAPVEVSQASVVLGSSLILDGVDLQVGPGESVALLGANGSGKSTLVKTVLGLVPLVGGTVRLLGTPVRRRRDVAWDRVGYVPQRVTASSGVPATALEVVRSGLLGPTRPWADRGRRAAQRAMEALDAVGLADRAGDHVQVLSGGQAQRVLIARALVRSPELLILDEPLAGIDRASRESLAAILADLRSRGLTLVTVLHEMGELAEVVERAVVLADGRVVMDVPAHRVLPAHHDHSRHAELGHDTAEDCEHQHLHGPTGPAQHRAPALSADPVRQEPR</sequence>
<protein>
    <submittedName>
        <fullName evidence="7">Glutamine transport ATP-binding protein GlnQ</fullName>
    </submittedName>
</protein>
<comment type="similarity">
    <text evidence="1">Belongs to the ABC transporter superfamily.</text>
</comment>
<feature type="domain" description="ABC transporter" evidence="6">
    <location>
        <begin position="43"/>
        <end position="279"/>
    </location>
</feature>
<dbReference type="InterPro" id="IPR003439">
    <property type="entry name" value="ABC_transporter-like_ATP-bd"/>
</dbReference>
<organism evidence="7 8">
    <name type="scientific">Actinomyces slackii</name>
    <dbReference type="NCBI Taxonomy" id="52774"/>
    <lineage>
        <taxon>Bacteria</taxon>
        <taxon>Bacillati</taxon>
        <taxon>Actinomycetota</taxon>
        <taxon>Actinomycetes</taxon>
        <taxon>Actinomycetales</taxon>
        <taxon>Actinomycetaceae</taxon>
        <taxon>Actinomyces</taxon>
    </lineage>
</organism>
<keyword evidence="4 7" id="KW-0067">ATP-binding</keyword>
<dbReference type="PROSITE" id="PS00211">
    <property type="entry name" value="ABC_TRANSPORTER_1"/>
    <property type="match status" value="1"/>
</dbReference>
<evidence type="ECO:0000313" key="7">
    <source>
        <dbReference type="EMBL" id="VEG75019.1"/>
    </source>
</evidence>
<dbReference type="Pfam" id="PF00005">
    <property type="entry name" value="ABC_tran"/>
    <property type="match status" value="1"/>
</dbReference>
<dbReference type="InterPro" id="IPR017871">
    <property type="entry name" value="ABC_transporter-like_CS"/>
</dbReference>
<dbReference type="STRING" id="1278298.GCA_000428685_00681"/>
<gene>
    <name evidence="7" type="primary">glnQ</name>
    <name evidence="7" type="ORF">NCTC11923_01671</name>
</gene>
<evidence type="ECO:0000259" key="6">
    <source>
        <dbReference type="PROSITE" id="PS50893"/>
    </source>
</evidence>
<reference evidence="7 8" key="1">
    <citation type="submission" date="2018-12" db="EMBL/GenBank/DDBJ databases">
        <authorList>
            <consortium name="Pathogen Informatics"/>
        </authorList>
    </citation>
    <scope>NUCLEOTIDE SEQUENCE [LARGE SCALE GENOMIC DNA]</scope>
    <source>
        <strain evidence="7 8">NCTC11923</strain>
    </source>
</reference>
<feature type="region of interest" description="Disordered" evidence="5">
    <location>
        <begin position="287"/>
        <end position="316"/>
    </location>
</feature>
<evidence type="ECO:0000256" key="2">
    <source>
        <dbReference type="ARBA" id="ARBA00022448"/>
    </source>
</evidence>
<dbReference type="InterPro" id="IPR003593">
    <property type="entry name" value="AAA+_ATPase"/>
</dbReference>
<proteinExistence type="inferred from homology"/>
<keyword evidence="3" id="KW-0547">Nucleotide-binding</keyword>
<keyword evidence="8" id="KW-1185">Reference proteome</keyword>
<dbReference type="PROSITE" id="PS50893">
    <property type="entry name" value="ABC_TRANSPORTER_2"/>
    <property type="match status" value="1"/>
</dbReference>
<evidence type="ECO:0000256" key="4">
    <source>
        <dbReference type="ARBA" id="ARBA00022840"/>
    </source>
</evidence>
<evidence type="ECO:0000313" key="8">
    <source>
        <dbReference type="Proteomes" id="UP000276899"/>
    </source>
</evidence>
<accession>A0A3S4SU00</accession>
<keyword evidence="2" id="KW-0813">Transport</keyword>
<evidence type="ECO:0000256" key="3">
    <source>
        <dbReference type="ARBA" id="ARBA00022741"/>
    </source>
</evidence>
<dbReference type="RefSeq" id="WP_034515358.1">
    <property type="nucleotide sequence ID" value="NZ_CBCRWE010000041.1"/>
</dbReference>
<name>A0A3S4SU00_9ACTO</name>
<dbReference type="SUPFAM" id="SSF52540">
    <property type="entry name" value="P-loop containing nucleoside triphosphate hydrolases"/>
    <property type="match status" value="1"/>
</dbReference>
<dbReference type="AlphaFoldDB" id="A0A3S4SU00"/>
<dbReference type="InterPro" id="IPR027417">
    <property type="entry name" value="P-loop_NTPase"/>
</dbReference>
<dbReference type="Proteomes" id="UP000276899">
    <property type="component" value="Chromosome"/>
</dbReference>
<evidence type="ECO:0000256" key="5">
    <source>
        <dbReference type="SAM" id="MobiDB-lite"/>
    </source>
</evidence>
<dbReference type="Gene3D" id="3.40.50.300">
    <property type="entry name" value="P-loop containing nucleotide triphosphate hydrolases"/>
    <property type="match status" value="1"/>
</dbReference>
<dbReference type="KEGG" id="asla:NCTC11923_01671"/>